<evidence type="ECO:0000313" key="4">
    <source>
        <dbReference type="Proteomes" id="UP000001940"/>
    </source>
</evidence>
<dbReference type="PIR" id="T20665">
    <property type="entry name" value="T20665"/>
</dbReference>
<dbReference type="PaxDb" id="6239-F09F3.1a"/>
<sequence length="319" mass="36987">MPTTKELPAIEHMPKGFFYFAVSSVAFLGFFGTFCNIFLFFKFATSWKTLNGFKKLCFMKTIANSIVCCSFLFFAVPVICATLTFSQVNYYLNRTMGMVSPLWSYILNTLIPICLSCNRFYFLYFPFGIKRFRTTSAINWAILICIIFDTALAIFSIPEGCGFVFDPNLFIWRSELYPCALDRSEYLPYINFSATIITNFFNIAIVIRLLSMSNSGVNAEESRARRKRWMVNFTQCVIQDSLQLFDTINAYYMWRFYDAAWYRFLFATLSFILVSALDGFVMFIYHQECLKLITLKWKSTTVEPSPVNSLPSGHRTLIE</sequence>
<dbReference type="PANTHER" id="PTHR46611:SF1">
    <property type="entry name" value="7TM GPCR SERPENTINE RECEPTOR CLASS X (SRX) DOMAIN-CONTAINING PROTEIN"/>
    <property type="match status" value="1"/>
</dbReference>
<dbReference type="RefSeq" id="NP_506428.1">
    <property type="nucleotide sequence ID" value="NM_074027.1"/>
</dbReference>
<dbReference type="PANTHER" id="PTHR46611">
    <property type="entry name" value="SERPENTINE RECEPTOR, CLASS X-RELATED"/>
    <property type="match status" value="1"/>
</dbReference>
<evidence type="ECO:0000313" key="5">
    <source>
        <dbReference type="WormBase" id="F09F3.1a"/>
    </source>
</evidence>
<dbReference type="CTD" id="184249"/>
<gene>
    <name evidence="3 5" type="primary">srx-130</name>
    <name evidence="3" type="ORF">CELE_F09F3.1</name>
    <name evidence="5" type="ORF">F09F3.1</name>
</gene>
<evidence type="ECO:0000259" key="2">
    <source>
        <dbReference type="Pfam" id="PF10328"/>
    </source>
</evidence>
<dbReference type="SMR" id="P90817"/>
<name>P90817_CAEEL</name>
<feature type="transmembrane region" description="Helical" evidence="1">
    <location>
        <begin position="17"/>
        <end position="41"/>
    </location>
</feature>
<dbReference type="ExpressionAtlas" id="P90817">
    <property type="expression patterns" value="differential"/>
</dbReference>
<dbReference type="GeneID" id="184249"/>
<dbReference type="UCSC" id="F09F3.1a">
    <property type="organism name" value="c. elegans"/>
</dbReference>
<keyword evidence="1" id="KW-1133">Transmembrane helix</keyword>
<dbReference type="EMBL" id="BX284605">
    <property type="protein sequence ID" value="CAB02902.1"/>
    <property type="molecule type" value="Genomic_DNA"/>
</dbReference>
<dbReference type="AGR" id="WB:WBGene00006021"/>
<evidence type="ECO:0000256" key="1">
    <source>
        <dbReference type="SAM" id="Phobius"/>
    </source>
</evidence>
<accession>P90817</accession>
<dbReference type="Pfam" id="PF10328">
    <property type="entry name" value="7TM_GPCR_Srx"/>
    <property type="match status" value="1"/>
</dbReference>
<dbReference type="InterPro" id="IPR019430">
    <property type="entry name" value="7TM_GPCR_serpentine_rcpt_Srx"/>
</dbReference>
<keyword evidence="4" id="KW-1185">Reference proteome</keyword>
<proteinExistence type="predicted"/>
<organism evidence="3 4">
    <name type="scientific">Caenorhabditis elegans</name>
    <dbReference type="NCBI Taxonomy" id="6239"/>
    <lineage>
        <taxon>Eukaryota</taxon>
        <taxon>Metazoa</taxon>
        <taxon>Ecdysozoa</taxon>
        <taxon>Nematoda</taxon>
        <taxon>Chromadorea</taxon>
        <taxon>Rhabditida</taxon>
        <taxon>Rhabditina</taxon>
        <taxon>Rhabditomorpha</taxon>
        <taxon>Rhabditoidea</taxon>
        <taxon>Rhabditidae</taxon>
        <taxon>Peloderinae</taxon>
        <taxon>Caenorhabditis</taxon>
    </lineage>
</organism>
<feature type="domain" description="7TM GPCR serpentine receptor class x (Srx)" evidence="2">
    <location>
        <begin position="28"/>
        <end position="286"/>
    </location>
</feature>
<feature type="transmembrane region" description="Helical" evidence="1">
    <location>
        <begin position="137"/>
        <end position="157"/>
    </location>
</feature>
<keyword evidence="3" id="KW-0675">Receptor</keyword>
<dbReference type="OrthoDB" id="5891847at2759"/>
<dbReference type="WormBase" id="F09F3.1a">
    <property type="protein sequence ID" value="CE09284"/>
    <property type="gene ID" value="WBGene00006021"/>
    <property type="gene designation" value="srx-130"/>
</dbReference>
<reference evidence="3 4" key="1">
    <citation type="journal article" date="1998" name="Science">
        <title>Genome sequence of the nematode C. elegans: a platform for investigating biology.</title>
        <authorList>
            <consortium name="The C. elegans sequencing consortium"/>
            <person name="Sulson J.E."/>
            <person name="Waterston R."/>
        </authorList>
    </citation>
    <scope>NUCLEOTIDE SEQUENCE [LARGE SCALE GENOMIC DNA]</scope>
    <source>
        <strain evidence="3 4">Bristol N2</strain>
    </source>
</reference>
<feature type="transmembrane region" description="Helical" evidence="1">
    <location>
        <begin position="105"/>
        <end position="125"/>
    </location>
</feature>
<evidence type="ECO:0000313" key="3">
    <source>
        <dbReference type="EMBL" id="CAB02902.1"/>
    </source>
</evidence>
<protein>
    <submittedName>
        <fullName evidence="3">7TM GPCR serpentine receptor class x (Srx) domain-containing protein</fullName>
    </submittedName>
</protein>
<dbReference type="HOGENOM" id="CLU_070417_0_0_1"/>
<dbReference type="InParanoid" id="P90817"/>
<dbReference type="AlphaFoldDB" id="P90817"/>
<keyword evidence="1" id="KW-0472">Membrane</keyword>
<keyword evidence="1" id="KW-0812">Transmembrane</keyword>
<dbReference type="Proteomes" id="UP000001940">
    <property type="component" value="Chromosome V"/>
</dbReference>
<dbReference type="Bgee" id="WBGene00006021">
    <property type="expression patterns" value="Expressed in adult organism"/>
</dbReference>
<feature type="transmembrane region" description="Helical" evidence="1">
    <location>
        <begin position="62"/>
        <end position="85"/>
    </location>
</feature>
<feature type="transmembrane region" description="Helical" evidence="1">
    <location>
        <begin position="260"/>
        <end position="285"/>
    </location>
</feature>
<dbReference type="PhylomeDB" id="P90817"/>
<feature type="transmembrane region" description="Helical" evidence="1">
    <location>
        <begin position="186"/>
        <end position="210"/>
    </location>
</feature>